<protein>
    <submittedName>
        <fullName evidence="1">Uncharacterized protein</fullName>
    </submittedName>
</protein>
<accession>A0A0K1Q3Y5</accession>
<sequence length="375" mass="40075">MAEPLRLRSDVLVQTQAPAPVGLIVLQGQDRFRPWLDAETVTWVGVSRTPDATGDVLSLSVRLRDLASGSEVRFGRMLIATGAIRPIHLDGVRAIGRAFGGTTAEVFGGFPVASRFDYRAFDVAAGGRLGQSFGDVVNVGGSYLQRRSAGNMADEEVGADASFVPNHWLAAAARWSFDLTSPGTSEALASVSAQKDDVRGELFATYRSPGRILPSTSLFSVLGDIPSTLTGATARYRMFPRLEVLASGSAEFQGSVFGGQGFGRATLALDDAFDGTIGVEARRVDFGTAQWTGARILGSKPVARVFRVGTEFELVVPDHPRGRGTVWPWVLGSVGYRPAPNWDLALAFEASSGPQYKSEANVLLRASYAFQTVAR</sequence>
<reference evidence="1 2" key="1">
    <citation type="submission" date="2015-08" db="EMBL/GenBank/DDBJ databases">
        <authorList>
            <person name="Babu N.S."/>
            <person name="Beckwith C.J."/>
            <person name="Beseler K.G."/>
            <person name="Brison A."/>
            <person name="Carone J.V."/>
            <person name="Caskin T.P."/>
            <person name="Diamond M."/>
            <person name="Durham M.E."/>
            <person name="Foxe J.M."/>
            <person name="Go M."/>
            <person name="Henderson B.A."/>
            <person name="Jones I.B."/>
            <person name="McGettigan J.A."/>
            <person name="Micheletti S.J."/>
            <person name="Nasrallah M.E."/>
            <person name="Ortiz D."/>
            <person name="Piller C.R."/>
            <person name="Privatt S.R."/>
            <person name="Schneider S.L."/>
            <person name="Sharp S."/>
            <person name="Smith T.C."/>
            <person name="Stanton J.D."/>
            <person name="Ullery H.E."/>
            <person name="Wilson R.J."/>
            <person name="Serrano M.G."/>
            <person name="Buck G."/>
            <person name="Lee V."/>
            <person name="Wang Y."/>
            <person name="Carvalho R."/>
            <person name="Voegtly L."/>
            <person name="Shi R."/>
            <person name="Duckworth R."/>
            <person name="Johnson A."/>
            <person name="Loviza R."/>
            <person name="Walstead R."/>
            <person name="Shah Z."/>
            <person name="Kiflezghi M."/>
            <person name="Wade K."/>
            <person name="Ball S.L."/>
            <person name="Bradley K.W."/>
            <person name="Asai D.J."/>
            <person name="Bowman C.A."/>
            <person name="Russell D.A."/>
            <person name="Pope W.H."/>
            <person name="Jacobs-Sera D."/>
            <person name="Hendrix R.W."/>
            <person name="Hatfull G.F."/>
        </authorList>
    </citation>
    <scope>NUCLEOTIDE SEQUENCE [LARGE SCALE GENOMIC DNA]</scope>
    <source>
        <strain evidence="1 2">DSM 27648</strain>
    </source>
</reference>
<evidence type="ECO:0000313" key="1">
    <source>
        <dbReference type="EMBL" id="AKV00463.1"/>
    </source>
</evidence>
<dbReference type="EMBL" id="CP012333">
    <property type="protein sequence ID" value="AKV00463.1"/>
    <property type="molecule type" value="Genomic_DNA"/>
</dbReference>
<dbReference type="KEGG" id="llu:AKJ09_07126"/>
<proteinExistence type="predicted"/>
<organism evidence="1 2">
    <name type="scientific">Labilithrix luteola</name>
    <dbReference type="NCBI Taxonomy" id="1391654"/>
    <lineage>
        <taxon>Bacteria</taxon>
        <taxon>Pseudomonadati</taxon>
        <taxon>Myxococcota</taxon>
        <taxon>Polyangia</taxon>
        <taxon>Polyangiales</taxon>
        <taxon>Labilitrichaceae</taxon>
        <taxon>Labilithrix</taxon>
    </lineage>
</organism>
<dbReference type="RefSeq" id="WP_146651748.1">
    <property type="nucleotide sequence ID" value="NZ_CP012333.1"/>
</dbReference>
<dbReference type="Proteomes" id="UP000064967">
    <property type="component" value="Chromosome"/>
</dbReference>
<dbReference type="AlphaFoldDB" id="A0A0K1Q3Y5"/>
<name>A0A0K1Q3Y5_9BACT</name>
<evidence type="ECO:0000313" key="2">
    <source>
        <dbReference type="Proteomes" id="UP000064967"/>
    </source>
</evidence>
<keyword evidence="2" id="KW-1185">Reference proteome</keyword>
<dbReference type="OrthoDB" id="5512066at2"/>
<dbReference type="STRING" id="1391654.AKJ09_07126"/>
<gene>
    <name evidence="1" type="ORF">AKJ09_07126</name>
</gene>